<keyword evidence="2" id="KW-1185">Reference proteome</keyword>
<evidence type="ECO:0008006" key="3">
    <source>
        <dbReference type="Google" id="ProtNLM"/>
    </source>
</evidence>
<evidence type="ECO:0000313" key="2">
    <source>
        <dbReference type="Proteomes" id="UP001524944"/>
    </source>
</evidence>
<gene>
    <name evidence="1" type="ORF">NVS47_13975</name>
</gene>
<organism evidence="1 2">
    <name type="scientific">Dehalobacterium formicoaceticum</name>
    <dbReference type="NCBI Taxonomy" id="51515"/>
    <lineage>
        <taxon>Bacteria</taxon>
        <taxon>Bacillati</taxon>
        <taxon>Bacillota</taxon>
        <taxon>Clostridia</taxon>
        <taxon>Eubacteriales</taxon>
        <taxon>Peptococcaceae</taxon>
        <taxon>Dehalobacterium</taxon>
    </lineage>
</organism>
<proteinExistence type="predicted"/>
<dbReference type="Proteomes" id="UP001524944">
    <property type="component" value="Unassembled WGS sequence"/>
</dbReference>
<dbReference type="RefSeq" id="WP_157677422.1">
    <property type="nucleotide sequence ID" value="NZ_CP022121.1"/>
</dbReference>
<name>A0ABT1Y6U3_9FIRM</name>
<reference evidence="1 2" key="1">
    <citation type="submission" date="2022-08" db="EMBL/GenBank/DDBJ databases">
        <title>Proteogenomics of the novel Dehalobacterium formicoaceticum strain EZ94 highlights a key role of methyltransferases during anaerobic dichloromethane degradation.</title>
        <authorList>
            <person name="Wasmund K."/>
        </authorList>
    </citation>
    <scope>NUCLEOTIDE SEQUENCE [LARGE SCALE GENOMIC DNA]</scope>
    <source>
        <strain evidence="1 2">EZ94</strain>
    </source>
</reference>
<protein>
    <recommendedName>
        <fullName evidence="3">HTH cro/C1-type domain-containing protein</fullName>
    </recommendedName>
</protein>
<accession>A0ABT1Y6U3</accession>
<dbReference type="EMBL" id="JANPWE010000008">
    <property type="protein sequence ID" value="MCR6546606.1"/>
    <property type="molecule type" value="Genomic_DNA"/>
</dbReference>
<evidence type="ECO:0000313" key="1">
    <source>
        <dbReference type="EMBL" id="MCR6546606.1"/>
    </source>
</evidence>
<sequence length="111" mass="13044">MNENNEDKCLEYEEKYLISDQKVMFYFAQHDIYDINELKQLEISKRNKIIEAEKSKKGVTIRQLSRITGITKSVIDRTEGQCTCPLVPPLVPPLSRAYSRRNSKLPWFYSL</sequence>
<comment type="caution">
    <text evidence="1">The sequence shown here is derived from an EMBL/GenBank/DDBJ whole genome shotgun (WGS) entry which is preliminary data.</text>
</comment>